<evidence type="ECO:0000256" key="1">
    <source>
        <dbReference type="PIRSR" id="PIRSR601310-1"/>
    </source>
</evidence>
<keyword evidence="7" id="KW-1185">Reference proteome</keyword>
<dbReference type="InterPro" id="IPR019808">
    <property type="entry name" value="Histidine_triad_CS"/>
</dbReference>
<dbReference type="PROSITE" id="PS51084">
    <property type="entry name" value="HIT_2"/>
    <property type="match status" value="1"/>
</dbReference>
<protein>
    <recommendedName>
        <fullName evidence="5">HIT domain-containing protein</fullName>
    </recommendedName>
</protein>
<reference evidence="6 7" key="1">
    <citation type="submission" date="2008-07" db="EMBL/GenBank/DDBJ databases">
        <authorList>
            <person name="El-Sayed N."/>
            <person name="Caler E."/>
            <person name="Inman J."/>
            <person name="Amedeo P."/>
            <person name="Hass B."/>
            <person name="Wortman J."/>
        </authorList>
    </citation>
    <scope>NUCLEOTIDE SEQUENCE [LARGE SCALE GENOMIC DNA]</scope>
    <source>
        <strain evidence="7">ATCC 50983 / TXsc</strain>
    </source>
</reference>
<dbReference type="PRINTS" id="PR00332">
    <property type="entry name" value="HISTRIAD"/>
</dbReference>
<dbReference type="FunCoup" id="C5LB46">
    <property type="interactions" value="275"/>
</dbReference>
<dbReference type="InterPro" id="IPR011146">
    <property type="entry name" value="HIT-like"/>
</dbReference>
<dbReference type="PROSITE" id="PS00892">
    <property type="entry name" value="HIT_1"/>
    <property type="match status" value="1"/>
</dbReference>
<sequence>MSGAAYDHNNIFAKIIRGEIPCHKIFETEHSLAILDAFPVTEGHALLLPKVEGYATMDAMPSEVAAAFLADLPKLARAVKLATGADGLNICQNNEKCAGQEVPHVHVHVIPRYTNDTLGIKFPASAKEMITPEEAKQVLRDVKALGATGVNLMDKLTSKNAASIDWRTVETLRTRVEELRKFRASRMGSKTLSESENASANNINRQIQEILKETLTIDEQLANLENLDLPTEKESTTTTEDGTARVKALLFRKPKLETVTSQSVVRIDSGKGTATPEEGLSAQKSIGMGDSYEKATQCERLRDNTEQEIPAAELECVVQRESPPVKSWSRGRRSSARNPIFPRRGSSALDKMRAAARAANQENYDGSTPARNDVVSLTEEEKENICKQRDFEEFIQRASKIVEKAIGISDLPNPVVCIWSVAMQKRPEFVLRSHTAVVTAMSDKFNPTIYLGGSASGCVLIWDTRAKSEPHHSVLLRDSDQRGYSVSAVAFSATDANLITLGTHDGHIVRILIRSGTSGPCRNRQLVVLAVRRGLDDLLASGSVDWTAKLWNMAGMEENIKAASRDRTSSATDLSSILGISEDPPATASATVDTFKDTVTDVRWHPHHPAILAVSTVDAIHICNLNSNIESPIHSIRTPGSAPQRLAWSADGRLLLAGDAEGRVTLYEADRTVYQPRSEEWTRFEGRLWAEEETTADEI</sequence>
<feature type="domain" description="HIT" evidence="5">
    <location>
        <begin position="11"/>
        <end position="119"/>
    </location>
</feature>
<evidence type="ECO:0000313" key="7">
    <source>
        <dbReference type="Proteomes" id="UP000007800"/>
    </source>
</evidence>
<dbReference type="GeneID" id="9087231"/>
<feature type="region of interest" description="Disordered" evidence="4">
    <location>
        <begin position="325"/>
        <end position="344"/>
    </location>
</feature>
<dbReference type="SMART" id="SM00320">
    <property type="entry name" value="WD40"/>
    <property type="match status" value="4"/>
</dbReference>
<dbReference type="SUPFAM" id="SSF50978">
    <property type="entry name" value="WD40 repeat-like"/>
    <property type="match status" value="1"/>
</dbReference>
<dbReference type="InterPro" id="IPR001680">
    <property type="entry name" value="WD40_rpt"/>
</dbReference>
<dbReference type="SUPFAM" id="SSF54197">
    <property type="entry name" value="HIT-like"/>
    <property type="match status" value="1"/>
</dbReference>
<dbReference type="InterPro" id="IPR036322">
    <property type="entry name" value="WD40_repeat_dom_sf"/>
</dbReference>
<name>C5LB46_PERM5</name>
<dbReference type="GO" id="GO:0009117">
    <property type="term" value="P:nucleotide metabolic process"/>
    <property type="evidence" value="ECO:0007669"/>
    <property type="project" value="TreeGrafter"/>
</dbReference>
<gene>
    <name evidence="6" type="ORF">Pmar_PMAR028161</name>
</gene>
<feature type="short sequence motif" description="Histidine triad motif" evidence="2 3">
    <location>
        <begin position="104"/>
        <end position="108"/>
    </location>
</feature>
<dbReference type="PANTHER" id="PTHR46648:SF1">
    <property type="entry name" value="ADENOSINE 5'-MONOPHOSPHORAMIDASE HNT1"/>
    <property type="match status" value="1"/>
</dbReference>
<evidence type="ECO:0000256" key="2">
    <source>
        <dbReference type="PIRSR" id="PIRSR601310-3"/>
    </source>
</evidence>
<dbReference type="InterPro" id="IPR036265">
    <property type="entry name" value="HIT-like_sf"/>
</dbReference>
<dbReference type="Pfam" id="PF01230">
    <property type="entry name" value="HIT"/>
    <property type="match status" value="1"/>
</dbReference>
<dbReference type="AlphaFoldDB" id="C5LB46"/>
<evidence type="ECO:0000256" key="3">
    <source>
        <dbReference type="PROSITE-ProRule" id="PRU00464"/>
    </source>
</evidence>
<dbReference type="Gene3D" id="2.130.10.10">
    <property type="entry name" value="YVTN repeat-like/Quinoprotein amine dehydrogenase"/>
    <property type="match status" value="2"/>
</dbReference>
<dbReference type="OrthoDB" id="672793at2759"/>
<dbReference type="InParanoid" id="C5LB46"/>
<dbReference type="CDD" id="cd01277">
    <property type="entry name" value="HINT_subgroup"/>
    <property type="match status" value="1"/>
</dbReference>
<organism evidence="7">
    <name type="scientific">Perkinsus marinus (strain ATCC 50983 / TXsc)</name>
    <dbReference type="NCBI Taxonomy" id="423536"/>
    <lineage>
        <taxon>Eukaryota</taxon>
        <taxon>Sar</taxon>
        <taxon>Alveolata</taxon>
        <taxon>Perkinsozoa</taxon>
        <taxon>Perkinsea</taxon>
        <taxon>Perkinsida</taxon>
        <taxon>Perkinsidae</taxon>
        <taxon>Perkinsus</taxon>
    </lineage>
</organism>
<dbReference type="InterPro" id="IPR001310">
    <property type="entry name" value="Histidine_triad_HIT"/>
</dbReference>
<evidence type="ECO:0000313" key="6">
    <source>
        <dbReference type="EMBL" id="EER05974.1"/>
    </source>
</evidence>
<dbReference type="Gene3D" id="3.30.428.10">
    <property type="entry name" value="HIT-like"/>
    <property type="match status" value="1"/>
</dbReference>
<dbReference type="GO" id="GO:0003824">
    <property type="term" value="F:catalytic activity"/>
    <property type="evidence" value="ECO:0007669"/>
    <property type="project" value="InterPro"/>
</dbReference>
<evidence type="ECO:0000259" key="5">
    <source>
        <dbReference type="PROSITE" id="PS51084"/>
    </source>
</evidence>
<dbReference type="RefSeq" id="XP_002774158.1">
    <property type="nucleotide sequence ID" value="XM_002774112.1"/>
</dbReference>
<evidence type="ECO:0000256" key="4">
    <source>
        <dbReference type="SAM" id="MobiDB-lite"/>
    </source>
</evidence>
<accession>C5LB46</accession>
<dbReference type="InterPro" id="IPR039384">
    <property type="entry name" value="HINT"/>
</dbReference>
<feature type="active site" description="Tele-AMP-histidine intermediate" evidence="1">
    <location>
        <position position="106"/>
    </location>
</feature>
<dbReference type="InterPro" id="IPR015943">
    <property type="entry name" value="WD40/YVTN_repeat-like_dom_sf"/>
</dbReference>
<proteinExistence type="predicted"/>
<dbReference type="EMBL" id="GG680905">
    <property type="protein sequence ID" value="EER05974.1"/>
    <property type="molecule type" value="Genomic_DNA"/>
</dbReference>
<dbReference type="PANTHER" id="PTHR46648">
    <property type="entry name" value="HIT FAMILY PROTEIN 1"/>
    <property type="match status" value="1"/>
</dbReference>
<dbReference type="Proteomes" id="UP000007800">
    <property type="component" value="Unassembled WGS sequence"/>
</dbReference>